<sequence length="493" mass="51385">MIPSIWPSIRPSIWAADRVDRLVLLEWQEDEPAPVLDALMPQGLPPSAVLVVRRVAVVAAPASVPSAVAAEVADASRLAARPVAGAVDAGADAVLFADEAELLACYLVAIRAHRLGDWIWSQLASMLPPPVVDAVVADPVVPLAGVVVALDEWSCADAVLGDLSPGGRLVLLDALAVQHDLWVRPVGPPAPASMPSLDESVAPTGVASAGPPAAYDVGRRGSTIPAARVVTGAGFVPSLVSLVELLLGRTERRSLAAMPSSPAPGSHQDVRDDKSAGGPDDPEPRADVLSARPPTAERGRLREDHRAEGVRSGPQPDRREVAPVDDPAGPDPGVAVEGVATGLAGVFYLVNVYTRLDLRASGLVDAAPWDVVDGLARAVVEGEQHDDDTVWPALQALAGRSPGEPPAPEVLVRCATAMSPVLDDLALEPGEPTLAELVAVPGRLVVDRTHVEVFVALDAVDLAVRRRALDADPGWIPSLGRVVRFHFVEPAAP</sequence>
<evidence type="ECO:0000313" key="3">
    <source>
        <dbReference type="Proteomes" id="UP001500575"/>
    </source>
</evidence>
<evidence type="ECO:0000313" key="2">
    <source>
        <dbReference type="EMBL" id="GAA2124516.1"/>
    </source>
</evidence>
<keyword evidence="3" id="KW-1185">Reference proteome</keyword>
<protein>
    <submittedName>
        <fullName evidence="2">Uncharacterized protein</fullName>
    </submittedName>
</protein>
<dbReference type="Proteomes" id="UP001500575">
    <property type="component" value="Unassembled WGS sequence"/>
</dbReference>
<gene>
    <name evidence="2" type="ORF">GCM10009843_21320</name>
</gene>
<reference evidence="3" key="1">
    <citation type="journal article" date="2019" name="Int. J. Syst. Evol. Microbiol.">
        <title>The Global Catalogue of Microorganisms (GCM) 10K type strain sequencing project: providing services to taxonomists for standard genome sequencing and annotation.</title>
        <authorList>
            <consortium name="The Broad Institute Genomics Platform"/>
            <consortium name="The Broad Institute Genome Sequencing Center for Infectious Disease"/>
            <person name="Wu L."/>
            <person name="Ma J."/>
        </authorList>
    </citation>
    <scope>NUCLEOTIDE SEQUENCE [LARGE SCALE GENOMIC DNA]</scope>
    <source>
        <strain evidence="3">JCM 16021</strain>
    </source>
</reference>
<evidence type="ECO:0000256" key="1">
    <source>
        <dbReference type="SAM" id="MobiDB-lite"/>
    </source>
</evidence>
<feature type="compositionally biased region" description="Low complexity" evidence="1">
    <location>
        <begin position="324"/>
        <end position="333"/>
    </location>
</feature>
<dbReference type="RefSeq" id="WP_344303694.1">
    <property type="nucleotide sequence ID" value="NZ_BAAAQQ010000011.1"/>
</dbReference>
<organism evidence="2 3">
    <name type="scientific">Nocardioides bigeumensis</name>
    <dbReference type="NCBI Taxonomy" id="433657"/>
    <lineage>
        <taxon>Bacteria</taxon>
        <taxon>Bacillati</taxon>
        <taxon>Actinomycetota</taxon>
        <taxon>Actinomycetes</taxon>
        <taxon>Propionibacteriales</taxon>
        <taxon>Nocardioidaceae</taxon>
        <taxon>Nocardioides</taxon>
    </lineage>
</organism>
<name>A0ABP5JZZ8_9ACTN</name>
<feature type="compositionally biased region" description="Basic and acidic residues" evidence="1">
    <location>
        <begin position="295"/>
        <end position="309"/>
    </location>
</feature>
<comment type="caution">
    <text evidence="2">The sequence shown here is derived from an EMBL/GenBank/DDBJ whole genome shotgun (WGS) entry which is preliminary data.</text>
</comment>
<dbReference type="EMBL" id="BAAAQQ010000011">
    <property type="protein sequence ID" value="GAA2124516.1"/>
    <property type="molecule type" value="Genomic_DNA"/>
</dbReference>
<feature type="region of interest" description="Disordered" evidence="1">
    <location>
        <begin position="255"/>
        <end position="333"/>
    </location>
</feature>
<accession>A0ABP5JZZ8</accession>
<proteinExistence type="predicted"/>